<dbReference type="RefSeq" id="WP_123242479.1">
    <property type="nucleotide sequence ID" value="NZ_JAAHBY010000063.1"/>
</dbReference>
<dbReference type="PANTHER" id="PTHR42682:SF3">
    <property type="entry name" value="FORMATE HYDROGENLYASE SUBUNIT 3-RELATED"/>
    <property type="match status" value="1"/>
</dbReference>
<feature type="transmembrane region" description="Helical" evidence="8">
    <location>
        <begin position="160"/>
        <end position="181"/>
    </location>
</feature>
<feature type="transmembrane region" description="Helical" evidence="8">
    <location>
        <begin position="106"/>
        <end position="124"/>
    </location>
</feature>
<keyword evidence="2" id="KW-1003">Cell membrane</keyword>
<evidence type="ECO:0000313" key="10">
    <source>
        <dbReference type="EMBL" id="RNL95834.1"/>
    </source>
</evidence>
<evidence type="ECO:0000256" key="8">
    <source>
        <dbReference type="SAM" id="Phobius"/>
    </source>
</evidence>
<gene>
    <name evidence="10" type="ORF">EFE23_20040</name>
</gene>
<reference evidence="10 11" key="1">
    <citation type="submission" date="2018-11" db="EMBL/GenBank/DDBJ databases">
        <title>Micromonospora sp. PPF5-17, a new actinomycetes isolated from a hot spring soil.</title>
        <authorList>
            <person name="Thawai C."/>
        </authorList>
    </citation>
    <scope>NUCLEOTIDE SEQUENCE [LARGE SCALE GENOMIC DNA]</scope>
    <source>
        <strain evidence="10 11">PPF5-17</strain>
    </source>
</reference>
<keyword evidence="6 8" id="KW-0472">Membrane</keyword>
<evidence type="ECO:0000256" key="6">
    <source>
        <dbReference type="ARBA" id="ARBA00023136"/>
    </source>
</evidence>
<feature type="transmembrane region" description="Helical" evidence="8">
    <location>
        <begin position="201"/>
        <end position="223"/>
    </location>
</feature>
<feature type="transmembrane region" description="Helical" evidence="8">
    <location>
        <begin position="130"/>
        <end position="148"/>
    </location>
</feature>
<keyword evidence="3 7" id="KW-0812">Transmembrane</keyword>
<feature type="domain" description="NADH:quinone oxidoreductase/Mrp antiporter transmembrane" evidence="9">
    <location>
        <begin position="126"/>
        <end position="406"/>
    </location>
</feature>
<evidence type="ECO:0000256" key="1">
    <source>
        <dbReference type="ARBA" id="ARBA00004651"/>
    </source>
</evidence>
<evidence type="ECO:0000313" key="11">
    <source>
        <dbReference type="Proteomes" id="UP000280698"/>
    </source>
</evidence>
<dbReference type="EMBL" id="RJLN01000063">
    <property type="protein sequence ID" value="RNL95834.1"/>
    <property type="molecule type" value="Genomic_DNA"/>
</dbReference>
<feature type="transmembrane region" description="Helical" evidence="8">
    <location>
        <begin position="76"/>
        <end position="99"/>
    </location>
</feature>
<dbReference type="InterPro" id="IPR052175">
    <property type="entry name" value="ComplexI-like_HydComp"/>
</dbReference>
<feature type="transmembrane region" description="Helical" evidence="8">
    <location>
        <begin position="322"/>
        <end position="352"/>
    </location>
</feature>
<sequence length="676" mass="69533">MNALLAAAFAVLTVAAATDLLAAPRRRAPWLPSALCGVASADLALVGAMAVGGHPARLGLDGWVGLGPAALTADRLSGLFLLLSFAVATPVCATAADWARARRADAGGLGAATALLLGATALILTADHVFVFLFGWESLTLAFYLVTAYRRRTDTVAPSLLTLVFGKASGQLAMLGLLLAAARAGTFHLPGLQVLHGHAGAAAYVLLVAGFAVKVGLIPGQIWMPPGYAAAPGPVRALMAGVAVNVGFYGLWRTAALLGPPPGWLPLVLLIVGGVTALGGIAHATVQQRLHRVIAYSSIENAGLIIVGYAIALIGLDLRQPALTAVGLLAASLQVVAHAIAKSALFAAAGVIGSAHGTDDMERLRGVARRMPYSGTALAVGALTLAGLPPTVGFVSEWFLLEAIAQQFRVDPLPTRLALAVAGALVALTAGFAGVAFVRVLGFTVLGSPVAARRTGREAGVAGRAGLLTLAAGCLAVAAATPAEIRVLAAGLTPVVPADVTLGALKSPWVLQPVYPDFSILSPSWLWIMMPVLFAAALLGLWTLSKGGLTRVRRVPAWRSATAGVEGADQYTPFGYSHPTRKILAALLLTRNELAEVEAATGGRAGDETRGAAGSHLGYATDIVEVVEEYLYRPLRRPTMIAVRLVKRLQSGRLDAYLAYMLIALVAVLAVVAATV</sequence>
<evidence type="ECO:0000256" key="3">
    <source>
        <dbReference type="ARBA" id="ARBA00022692"/>
    </source>
</evidence>
<evidence type="ECO:0000256" key="7">
    <source>
        <dbReference type="RuleBase" id="RU000320"/>
    </source>
</evidence>
<evidence type="ECO:0000256" key="4">
    <source>
        <dbReference type="ARBA" id="ARBA00022989"/>
    </source>
</evidence>
<keyword evidence="4 8" id="KW-1133">Transmembrane helix</keyword>
<comment type="subcellular location">
    <subcellularLocation>
        <location evidence="1">Cell membrane</location>
        <topology evidence="1">Multi-pass membrane protein</topology>
    </subcellularLocation>
    <subcellularLocation>
        <location evidence="7">Membrane</location>
        <topology evidence="7">Multi-pass membrane protein</topology>
    </subcellularLocation>
</comment>
<name>A0ABX9WC12_9ACTN</name>
<protein>
    <submittedName>
        <fullName evidence="10">NADH/ubiquinone/plastoquinone (Complex I)</fullName>
    </submittedName>
</protein>
<dbReference type="Pfam" id="PF00361">
    <property type="entry name" value="Proton_antipo_M"/>
    <property type="match status" value="1"/>
</dbReference>
<comment type="caution">
    <text evidence="10">The sequence shown here is derived from an EMBL/GenBank/DDBJ whole genome shotgun (WGS) entry which is preliminary data.</text>
</comment>
<feature type="transmembrane region" description="Helical" evidence="8">
    <location>
        <begin position="416"/>
        <end position="441"/>
    </location>
</feature>
<keyword evidence="5" id="KW-0560">Oxidoreductase</keyword>
<dbReference type="PANTHER" id="PTHR42682">
    <property type="entry name" value="HYDROGENASE-4 COMPONENT F"/>
    <property type="match status" value="1"/>
</dbReference>
<feature type="transmembrane region" description="Helical" evidence="8">
    <location>
        <begin position="293"/>
        <end position="316"/>
    </location>
</feature>
<feature type="transmembrane region" description="Helical" evidence="8">
    <location>
        <begin position="235"/>
        <end position="252"/>
    </location>
</feature>
<evidence type="ECO:0000259" key="9">
    <source>
        <dbReference type="Pfam" id="PF00361"/>
    </source>
</evidence>
<proteinExistence type="predicted"/>
<feature type="transmembrane region" description="Helical" evidence="8">
    <location>
        <begin position="657"/>
        <end position="675"/>
    </location>
</feature>
<feature type="transmembrane region" description="Helical" evidence="8">
    <location>
        <begin position="461"/>
        <end position="480"/>
    </location>
</feature>
<accession>A0ABX9WC12</accession>
<keyword evidence="11" id="KW-1185">Reference proteome</keyword>
<evidence type="ECO:0000256" key="2">
    <source>
        <dbReference type="ARBA" id="ARBA00022475"/>
    </source>
</evidence>
<feature type="transmembrane region" description="Helical" evidence="8">
    <location>
        <begin position="525"/>
        <end position="544"/>
    </location>
</feature>
<dbReference type="Proteomes" id="UP000280698">
    <property type="component" value="Unassembled WGS sequence"/>
</dbReference>
<feature type="transmembrane region" description="Helical" evidence="8">
    <location>
        <begin position="264"/>
        <end position="286"/>
    </location>
</feature>
<evidence type="ECO:0000256" key="5">
    <source>
        <dbReference type="ARBA" id="ARBA00023002"/>
    </source>
</evidence>
<feature type="transmembrane region" description="Helical" evidence="8">
    <location>
        <begin position="373"/>
        <end position="396"/>
    </location>
</feature>
<organism evidence="10 11">
    <name type="scientific">Micromonospora solifontis</name>
    <dbReference type="NCBI Taxonomy" id="2487138"/>
    <lineage>
        <taxon>Bacteria</taxon>
        <taxon>Bacillati</taxon>
        <taxon>Actinomycetota</taxon>
        <taxon>Actinomycetes</taxon>
        <taxon>Micromonosporales</taxon>
        <taxon>Micromonosporaceae</taxon>
        <taxon>Micromonospora</taxon>
    </lineage>
</organism>
<dbReference type="InterPro" id="IPR001750">
    <property type="entry name" value="ND/Mrp_TM"/>
</dbReference>